<dbReference type="GO" id="GO:0016787">
    <property type="term" value="F:hydrolase activity"/>
    <property type="evidence" value="ECO:0007669"/>
    <property type="project" value="InterPro"/>
</dbReference>
<evidence type="ECO:0000259" key="1">
    <source>
        <dbReference type="Pfam" id="PF12695"/>
    </source>
</evidence>
<reference evidence="2 3" key="1">
    <citation type="submission" date="2017-07" db="EMBL/GenBank/DDBJ databases">
        <title>Isolation and whole genome analysis of endospore-forming bacteria from heroin.</title>
        <authorList>
            <person name="Kalinowski J."/>
            <person name="Ahrens B."/>
            <person name="Al-Dilaimi A."/>
            <person name="Winkler A."/>
            <person name="Wibberg D."/>
            <person name="Schleenbecker U."/>
            <person name="Ruckert C."/>
            <person name="Wolfel R."/>
            <person name="Grass G."/>
        </authorList>
    </citation>
    <scope>NUCLEOTIDE SEQUENCE [LARGE SCALE GENOMIC DNA]</scope>
    <source>
        <strain evidence="2 3">7528</strain>
    </source>
</reference>
<organism evidence="2 3">
    <name type="scientific">Terribacillus saccharophilus</name>
    <dbReference type="NCBI Taxonomy" id="361277"/>
    <lineage>
        <taxon>Bacteria</taxon>
        <taxon>Bacillati</taxon>
        <taxon>Bacillota</taxon>
        <taxon>Bacilli</taxon>
        <taxon>Bacillales</taxon>
        <taxon>Bacillaceae</taxon>
        <taxon>Terribacillus</taxon>
    </lineage>
</organism>
<evidence type="ECO:0000313" key="3">
    <source>
        <dbReference type="Proteomes" id="UP000216013"/>
    </source>
</evidence>
<proteinExistence type="predicted"/>
<protein>
    <recommendedName>
        <fullName evidence="1">Alpha/beta hydrolase fold-5 domain-containing protein</fullName>
    </recommendedName>
</protein>
<sequence length="253" mass="27729">MMKKFLNKKILIITLSSLGILVVLGLSLFFMWSQDTYGAIDSSEAVIEDDMQIEDGWYINRAEHADKGIIIYPGAKVEPEAYAYLAQELVKHNITVAIPSVRLNLPILDVSKANEVIEEEKEIEWYIAGHSMGGAAAAMYADQNMDSINGLILLGAYAAENDVLRDSELPVLSISGTEDGLSTPEKIEEYGAYLPQITDFVEIPGGNHAYFGVYGSQSGDKEAQITVGEQQDIIVDTIVDWMEDVSVTGEGDK</sequence>
<evidence type="ECO:0000313" key="2">
    <source>
        <dbReference type="EMBL" id="PAD23080.1"/>
    </source>
</evidence>
<dbReference type="Pfam" id="PF12695">
    <property type="entry name" value="Abhydrolase_5"/>
    <property type="match status" value="1"/>
</dbReference>
<name>A0A268AG37_9BACI</name>
<dbReference type="InterPro" id="IPR029058">
    <property type="entry name" value="AB_hydrolase_fold"/>
</dbReference>
<dbReference type="Gene3D" id="3.40.50.1820">
    <property type="entry name" value="alpha/beta hydrolase"/>
    <property type="match status" value="1"/>
</dbReference>
<dbReference type="AlphaFoldDB" id="A0A268AG37"/>
<gene>
    <name evidence="2" type="ORF">CHH64_00235</name>
</gene>
<dbReference type="SUPFAM" id="SSF53474">
    <property type="entry name" value="alpha/beta-Hydrolases"/>
    <property type="match status" value="1"/>
</dbReference>
<accession>A0A268AG37</accession>
<dbReference type="InterPro" id="IPR029059">
    <property type="entry name" value="AB_hydrolase_5"/>
</dbReference>
<dbReference type="EMBL" id="NPBV01000001">
    <property type="protein sequence ID" value="PAD23080.1"/>
    <property type="molecule type" value="Genomic_DNA"/>
</dbReference>
<feature type="domain" description="Alpha/beta hydrolase fold-5" evidence="1">
    <location>
        <begin position="68"/>
        <end position="231"/>
    </location>
</feature>
<dbReference type="Proteomes" id="UP000216013">
    <property type="component" value="Unassembled WGS sequence"/>
</dbReference>
<comment type="caution">
    <text evidence="2">The sequence shown here is derived from an EMBL/GenBank/DDBJ whole genome shotgun (WGS) entry which is preliminary data.</text>
</comment>
<dbReference type="RefSeq" id="WP_095260191.1">
    <property type="nucleotide sequence ID" value="NZ_NPBV01000001.1"/>
</dbReference>